<feature type="compositionally biased region" description="Basic and acidic residues" evidence="1">
    <location>
        <begin position="22"/>
        <end position="33"/>
    </location>
</feature>
<evidence type="ECO:0000313" key="3">
    <source>
        <dbReference type="Proteomes" id="UP000222542"/>
    </source>
</evidence>
<comment type="caution">
    <text evidence="2">The sequence shown here is derived from an EMBL/GenBank/DDBJ whole genome shotgun (WGS) entry which is preliminary data.</text>
</comment>
<dbReference type="STRING" id="4072.A0A2G2ZVM8"/>
<dbReference type="InterPro" id="IPR008507">
    <property type="entry name" value="DUF789"/>
</dbReference>
<sequence>MCDGETCSFSTSLDMFSRNKLRPGEEGDADSSRETSSGGSSDCEVERRSISSSDGLWNQHSLVNLNVQRLDRLSLSDKAVTGPSSDEAEISKSLGQLMFEYLEHEQPHNRRPLADKIAVLASQFPELKKCRSSDLLPSSWISVAWYPIYRIPMGPTLRDLDASFLTFHSLSTQSRGTVCTTDLFQPRYHGATGRKVLGNVNACSRISLPVFGLAAYKLKSSILSPCGPHESEQENSLLQAADSWLRRLHVILPDYQFFRLHYSPWK</sequence>
<dbReference type="OMA" id="GLWNQHS"/>
<evidence type="ECO:0000256" key="1">
    <source>
        <dbReference type="SAM" id="MobiDB-lite"/>
    </source>
</evidence>
<feature type="region of interest" description="Disordered" evidence="1">
    <location>
        <begin position="18"/>
        <end position="45"/>
    </location>
</feature>
<protein>
    <submittedName>
        <fullName evidence="2">Uncharacterized protein</fullName>
    </submittedName>
</protein>
<keyword evidence="3" id="KW-1185">Reference proteome</keyword>
<dbReference type="Proteomes" id="UP000222542">
    <property type="component" value="Unassembled WGS sequence"/>
</dbReference>
<dbReference type="PANTHER" id="PTHR31343:SF64">
    <property type="match status" value="1"/>
</dbReference>
<accession>A0A2G2ZVM8</accession>
<proteinExistence type="predicted"/>
<organism evidence="2 3">
    <name type="scientific">Capsicum annuum</name>
    <name type="common">Capsicum pepper</name>
    <dbReference type="NCBI Taxonomy" id="4072"/>
    <lineage>
        <taxon>Eukaryota</taxon>
        <taxon>Viridiplantae</taxon>
        <taxon>Streptophyta</taxon>
        <taxon>Embryophyta</taxon>
        <taxon>Tracheophyta</taxon>
        <taxon>Spermatophyta</taxon>
        <taxon>Magnoliopsida</taxon>
        <taxon>eudicotyledons</taxon>
        <taxon>Gunneridae</taxon>
        <taxon>Pentapetalae</taxon>
        <taxon>asterids</taxon>
        <taxon>lamiids</taxon>
        <taxon>Solanales</taxon>
        <taxon>Solanaceae</taxon>
        <taxon>Solanoideae</taxon>
        <taxon>Capsiceae</taxon>
        <taxon>Capsicum</taxon>
    </lineage>
</organism>
<dbReference type="Pfam" id="PF05623">
    <property type="entry name" value="DUF789"/>
    <property type="match status" value="1"/>
</dbReference>
<evidence type="ECO:0000313" key="2">
    <source>
        <dbReference type="EMBL" id="PHT86006.1"/>
    </source>
</evidence>
<reference evidence="2 3" key="2">
    <citation type="journal article" date="2017" name="Genome Biol.">
        <title>New reference genome sequences of hot pepper reveal the massive evolution of plant disease-resistance genes by retroduplication.</title>
        <authorList>
            <person name="Kim S."/>
            <person name="Park J."/>
            <person name="Yeom S.I."/>
            <person name="Kim Y.M."/>
            <person name="Seo E."/>
            <person name="Kim K.T."/>
            <person name="Kim M.S."/>
            <person name="Lee J.M."/>
            <person name="Cheong K."/>
            <person name="Shin H.S."/>
            <person name="Kim S.B."/>
            <person name="Han K."/>
            <person name="Lee J."/>
            <person name="Park M."/>
            <person name="Lee H.A."/>
            <person name="Lee H.Y."/>
            <person name="Lee Y."/>
            <person name="Oh S."/>
            <person name="Lee J.H."/>
            <person name="Choi E."/>
            <person name="Choi E."/>
            <person name="Lee S.E."/>
            <person name="Jeon J."/>
            <person name="Kim H."/>
            <person name="Choi G."/>
            <person name="Song H."/>
            <person name="Lee J."/>
            <person name="Lee S.C."/>
            <person name="Kwon J.K."/>
            <person name="Lee H.Y."/>
            <person name="Koo N."/>
            <person name="Hong Y."/>
            <person name="Kim R.W."/>
            <person name="Kang W.H."/>
            <person name="Huh J.H."/>
            <person name="Kang B.C."/>
            <person name="Yang T.J."/>
            <person name="Lee Y.H."/>
            <person name="Bennetzen J.L."/>
            <person name="Choi D."/>
        </authorList>
    </citation>
    <scope>NUCLEOTIDE SEQUENCE [LARGE SCALE GENOMIC DNA]</scope>
    <source>
        <strain evidence="3">cv. CM334</strain>
    </source>
</reference>
<name>A0A2G2ZVM8_CAPAN</name>
<dbReference type="Gramene" id="PHT86006">
    <property type="protein sequence ID" value="PHT86006"/>
    <property type="gene ID" value="T459_08112"/>
</dbReference>
<gene>
    <name evidence="2" type="ORF">T459_08112</name>
</gene>
<dbReference type="PANTHER" id="PTHR31343">
    <property type="entry name" value="T15D22.8"/>
    <property type="match status" value="1"/>
</dbReference>
<dbReference type="AlphaFoldDB" id="A0A2G2ZVM8"/>
<reference evidence="2 3" key="1">
    <citation type="journal article" date="2014" name="Nat. Genet.">
        <title>Genome sequence of the hot pepper provides insights into the evolution of pungency in Capsicum species.</title>
        <authorList>
            <person name="Kim S."/>
            <person name="Park M."/>
            <person name="Yeom S.I."/>
            <person name="Kim Y.M."/>
            <person name="Lee J.M."/>
            <person name="Lee H.A."/>
            <person name="Seo E."/>
            <person name="Choi J."/>
            <person name="Cheong K."/>
            <person name="Kim K.T."/>
            <person name="Jung K."/>
            <person name="Lee G.W."/>
            <person name="Oh S.K."/>
            <person name="Bae C."/>
            <person name="Kim S.B."/>
            <person name="Lee H.Y."/>
            <person name="Kim S.Y."/>
            <person name="Kim M.S."/>
            <person name="Kang B.C."/>
            <person name="Jo Y.D."/>
            <person name="Yang H.B."/>
            <person name="Jeong H.J."/>
            <person name="Kang W.H."/>
            <person name="Kwon J.K."/>
            <person name="Shin C."/>
            <person name="Lim J.Y."/>
            <person name="Park J.H."/>
            <person name="Huh J.H."/>
            <person name="Kim J.S."/>
            <person name="Kim B.D."/>
            <person name="Cohen O."/>
            <person name="Paran I."/>
            <person name="Suh M.C."/>
            <person name="Lee S.B."/>
            <person name="Kim Y.K."/>
            <person name="Shin Y."/>
            <person name="Noh S.J."/>
            <person name="Park J."/>
            <person name="Seo Y.S."/>
            <person name="Kwon S.Y."/>
            <person name="Kim H.A."/>
            <person name="Park J.M."/>
            <person name="Kim H.J."/>
            <person name="Choi S.B."/>
            <person name="Bosland P.W."/>
            <person name="Reeves G."/>
            <person name="Jo S.H."/>
            <person name="Lee B.W."/>
            <person name="Cho H.T."/>
            <person name="Choi H.S."/>
            <person name="Lee M.S."/>
            <person name="Yu Y."/>
            <person name="Do Choi Y."/>
            <person name="Park B.S."/>
            <person name="van Deynze A."/>
            <person name="Ashrafi H."/>
            <person name="Hill T."/>
            <person name="Kim W.T."/>
            <person name="Pai H.S."/>
            <person name="Ahn H.K."/>
            <person name="Yeam I."/>
            <person name="Giovannoni J.J."/>
            <person name="Rose J.K."/>
            <person name="Sorensen I."/>
            <person name="Lee S.J."/>
            <person name="Kim R.W."/>
            <person name="Choi I.Y."/>
            <person name="Choi B.S."/>
            <person name="Lim J.S."/>
            <person name="Lee Y.H."/>
            <person name="Choi D."/>
        </authorList>
    </citation>
    <scope>NUCLEOTIDE SEQUENCE [LARGE SCALE GENOMIC DNA]</scope>
    <source>
        <strain evidence="3">cv. CM334</strain>
    </source>
</reference>
<dbReference type="EMBL" id="AYRZ02000003">
    <property type="protein sequence ID" value="PHT86006.1"/>
    <property type="molecule type" value="Genomic_DNA"/>
</dbReference>